<evidence type="ECO:0000256" key="1">
    <source>
        <dbReference type="ARBA" id="ARBA00006484"/>
    </source>
</evidence>
<comment type="caution">
    <text evidence="4">The sequence shown here is derived from an EMBL/GenBank/DDBJ whole genome shotgun (WGS) entry which is preliminary data.</text>
</comment>
<dbReference type="Gene3D" id="3.40.50.720">
    <property type="entry name" value="NAD(P)-binding Rossmann-like Domain"/>
    <property type="match status" value="1"/>
</dbReference>
<name>A0ABX1XE22_9BACL</name>
<dbReference type="Pfam" id="PF00106">
    <property type="entry name" value="adh_short"/>
    <property type="match status" value="1"/>
</dbReference>
<proteinExistence type="inferred from homology"/>
<evidence type="ECO:0000313" key="5">
    <source>
        <dbReference type="Proteomes" id="UP000653578"/>
    </source>
</evidence>
<sequence length="244" mass="26676">MKLTGHCILITGGSAGIGLSLAKRLAEKGNKVIIASSNVNRLDQAIQACPALIAYPCNLENPADVHNFTQNVLKAHPDLNILINNAGIQLNYDFLQEPDPSSKINREIQINLTSTIQLCSNFLTHLTAKPNAAIVNVSSGLGLVPKKSAPVYCATKAAVHLFTKGLRYQLEATRVKVFEIIPPLVSTEMTEGRGKGKITPDQLVNEFVRGFERDRYEILIGKIKLLRMIQRISPSLADKLLKNG</sequence>
<dbReference type="PANTHER" id="PTHR44196:SF1">
    <property type="entry name" value="DEHYDROGENASE_REDUCTASE SDR FAMILY MEMBER 7B"/>
    <property type="match status" value="1"/>
</dbReference>
<dbReference type="RefSeq" id="WP_171633013.1">
    <property type="nucleotide sequence ID" value="NZ_WHNY01000064.1"/>
</dbReference>
<organism evidence="4 5">
    <name type="scientific">Paenibacillus plantarum</name>
    <dbReference type="NCBI Taxonomy" id="2654975"/>
    <lineage>
        <taxon>Bacteria</taxon>
        <taxon>Bacillati</taxon>
        <taxon>Bacillota</taxon>
        <taxon>Bacilli</taxon>
        <taxon>Bacillales</taxon>
        <taxon>Paenibacillaceae</taxon>
        <taxon>Paenibacillus</taxon>
    </lineage>
</organism>
<dbReference type="InterPro" id="IPR002347">
    <property type="entry name" value="SDR_fam"/>
</dbReference>
<dbReference type="InterPro" id="IPR036291">
    <property type="entry name" value="NAD(P)-bd_dom_sf"/>
</dbReference>
<dbReference type="InterPro" id="IPR020904">
    <property type="entry name" value="Sc_DH/Rdtase_CS"/>
</dbReference>
<dbReference type="PANTHER" id="PTHR44196">
    <property type="entry name" value="DEHYDROGENASE/REDUCTASE SDR FAMILY MEMBER 7B"/>
    <property type="match status" value="1"/>
</dbReference>
<dbReference type="PRINTS" id="PR00081">
    <property type="entry name" value="GDHRDH"/>
</dbReference>
<comment type="similarity">
    <text evidence="1 3">Belongs to the short-chain dehydrogenases/reductases (SDR) family.</text>
</comment>
<dbReference type="PROSITE" id="PS00061">
    <property type="entry name" value="ADH_SHORT"/>
    <property type="match status" value="1"/>
</dbReference>
<dbReference type="SUPFAM" id="SSF51735">
    <property type="entry name" value="NAD(P)-binding Rossmann-fold domains"/>
    <property type="match status" value="1"/>
</dbReference>
<protein>
    <submittedName>
        <fullName evidence="4">SDR family NAD(P)-dependent oxidoreductase</fullName>
    </submittedName>
</protein>
<evidence type="ECO:0000256" key="2">
    <source>
        <dbReference type="ARBA" id="ARBA00023002"/>
    </source>
</evidence>
<dbReference type="EMBL" id="WHNY01000064">
    <property type="protein sequence ID" value="NOU66564.1"/>
    <property type="molecule type" value="Genomic_DNA"/>
</dbReference>
<evidence type="ECO:0000313" key="4">
    <source>
        <dbReference type="EMBL" id="NOU66564.1"/>
    </source>
</evidence>
<accession>A0ABX1XE22</accession>
<keyword evidence="2" id="KW-0560">Oxidoreductase</keyword>
<dbReference type="Proteomes" id="UP000653578">
    <property type="component" value="Unassembled WGS sequence"/>
</dbReference>
<keyword evidence="5" id="KW-1185">Reference proteome</keyword>
<reference evidence="4 5" key="1">
    <citation type="submission" date="2019-10" db="EMBL/GenBank/DDBJ databases">
        <title>Description of Paenibacillus humi sp. nov.</title>
        <authorList>
            <person name="Carlier A."/>
            <person name="Qi S."/>
        </authorList>
    </citation>
    <scope>NUCLEOTIDE SEQUENCE [LARGE SCALE GENOMIC DNA]</scope>
    <source>
        <strain evidence="4 5">LMG 31461</strain>
    </source>
</reference>
<dbReference type="PRINTS" id="PR00080">
    <property type="entry name" value="SDRFAMILY"/>
</dbReference>
<gene>
    <name evidence="4" type="ORF">GC096_21200</name>
</gene>
<evidence type="ECO:0000256" key="3">
    <source>
        <dbReference type="RuleBase" id="RU000363"/>
    </source>
</evidence>